<dbReference type="Proteomes" id="UP000095725">
    <property type="component" value="Unassembled WGS sequence"/>
</dbReference>
<sequence>MSGKCIIPVGLLYFKGRIVGGLFGYFQYPPFCANEDSTAKQADPYDRWYEFQIDYFDYTLFGGMKLPCITLEGQQVFHIGYKACEVDKHFEVHYIIHKGNAGEYHSYLGWINLTDILCKSLFHCLDSMWKSMRKDLLHM</sequence>
<evidence type="ECO:0000313" key="2">
    <source>
        <dbReference type="Proteomes" id="UP000095725"/>
    </source>
</evidence>
<dbReference type="EMBL" id="CZBL01000014">
    <property type="protein sequence ID" value="CUQ42824.1"/>
    <property type="molecule type" value="Genomic_DNA"/>
</dbReference>
<dbReference type="InterPro" id="IPR019646">
    <property type="entry name" value="Aminoglyc_AdlTrfase"/>
</dbReference>
<evidence type="ECO:0000313" key="1">
    <source>
        <dbReference type="EMBL" id="CUQ42824.1"/>
    </source>
</evidence>
<reference evidence="1 2" key="1">
    <citation type="submission" date="2015-09" db="EMBL/GenBank/DDBJ databases">
        <authorList>
            <consortium name="Pathogen Informatics"/>
        </authorList>
    </citation>
    <scope>NUCLEOTIDE SEQUENCE [LARGE SCALE GENOMIC DNA]</scope>
    <source>
        <strain evidence="1 2">2789STDY5834946</strain>
    </source>
</reference>
<organism evidence="1 2">
    <name type="scientific">Bacteroides caccae</name>
    <dbReference type="NCBI Taxonomy" id="47678"/>
    <lineage>
        <taxon>Bacteria</taxon>
        <taxon>Pseudomonadati</taxon>
        <taxon>Bacteroidota</taxon>
        <taxon>Bacteroidia</taxon>
        <taxon>Bacteroidales</taxon>
        <taxon>Bacteroidaceae</taxon>
        <taxon>Bacteroides</taxon>
    </lineage>
</organism>
<accession>A0A174W6J3</accession>
<dbReference type="Gene3D" id="3.30.460.40">
    <property type="match status" value="1"/>
</dbReference>
<protein>
    <submittedName>
        <fullName evidence="1">Uncharacterized protein</fullName>
    </submittedName>
</protein>
<gene>
    <name evidence="1" type="ORF">ERS852558_03253</name>
</gene>
<dbReference type="RefSeq" id="WP_005805252.1">
    <property type="nucleotide sequence ID" value="NZ_CZBL01000014.1"/>
</dbReference>
<dbReference type="AlphaFoldDB" id="A0A174W6J3"/>
<proteinExistence type="predicted"/>
<name>A0A174W6J3_9BACE</name>
<dbReference type="Pfam" id="PF10706">
    <property type="entry name" value="Aminoglyc_resit"/>
    <property type="match status" value="1"/>
</dbReference>